<evidence type="ECO:0000313" key="1">
    <source>
        <dbReference type="EMBL" id="KAG2291271.1"/>
    </source>
</evidence>
<protein>
    <submittedName>
        <fullName evidence="1">Uncharacterized protein</fullName>
    </submittedName>
</protein>
<name>A0A8X7UVI2_BRACI</name>
<keyword evidence="2" id="KW-1185">Reference proteome</keyword>
<dbReference type="EMBL" id="JAAMPC010000009">
    <property type="protein sequence ID" value="KAG2291271.1"/>
    <property type="molecule type" value="Genomic_DNA"/>
</dbReference>
<dbReference type="PROSITE" id="PS01211">
    <property type="entry name" value="UPF0001"/>
    <property type="match status" value="1"/>
</dbReference>
<dbReference type="OrthoDB" id="10264196at2759"/>
<evidence type="ECO:0000313" key="2">
    <source>
        <dbReference type="Proteomes" id="UP000886595"/>
    </source>
</evidence>
<dbReference type="InterPro" id="IPR029066">
    <property type="entry name" value="PLP-binding_barrel"/>
</dbReference>
<sequence>MGLSGEIINLRLRQTHGISHQPELPEDIKWHFIGNLQSNKVKPLLTGVPNLVMVESVDDEENK</sequence>
<gene>
    <name evidence="1" type="ORF">Bca52824_037940</name>
</gene>
<reference evidence="1 2" key="1">
    <citation type="submission" date="2020-02" db="EMBL/GenBank/DDBJ databases">
        <authorList>
            <person name="Ma Q."/>
            <person name="Huang Y."/>
            <person name="Song X."/>
            <person name="Pei D."/>
        </authorList>
    </citation>
    <scope>NUCLEOTIDE SEQUENCE [LARGE SCALE GENOMIC DNA]</scope>
    <source>
        <strain evidence="1">Sxm20200214</strain>
        <tissue evidence="1">Leaf</tissue>
    </source>
</reference>
<dbReference type="InterPro" id="IPR011078">
    <property type="entry name" value="PyrdxlP_homeostasis"/>
</dbReference>
<dbReference type="AlphaFoldDB" id="A0A8X7UVI2"/>
<dbReference type="PANTHER" id="PTHR10146">
    <property type="entry name" value="PROLINE SYNTHETASE CO-TRANSCRIBED BACTERIAL HOMOLOG PROTEIN"/>
    <property type="match status" value="1"/>
</dbReference>
<dbReference type="SUPFAM" id="SSF51419">
    <property type="entry name" value="PLP-binding barrel"/>
    <property type="match status" value="1"/>
</dbReference>
<dbReference type="Proteomes" id="UP000886595">
    <property type="component" value="Unassembled WGS sequence"/>
</dbReference>
<accession>A0A8X7UVI2</accession>
<dbReference type="GO" id="GO:0030170">
    <property type="term" value="F:pyridoxal phosphate binding"/>
    <property type="evidence" value="ECO:0007669"/>
    <property type="project" value="InterPro"/>
</dbReference>
<comment type="caution">
    <text evidence="1">The sequence shown here is derived from an EMBL/GenBank/DDBJ whole genome shotgun (WGS) entry which is preliminary data.</text>
</comment>
<dbReference type="PANTHER" id="PTHR10146:SF15">
    <property type="entry name" value="PYRIDOXAL PHOSPHATE HOMEOSTASIS PROTEIN"/>
    <property type="match status" value="1"/>
</dbReference>
<organism evidence="1 2">
    <name type="scientific">Brassica carinata</name>
    <name type="common">Ethiopian mustard</name>
    <name type="synonym">Abyssinian cabbage</name>
    <dbReference type="NCBI Taxonomy" id="52824"/>
    <lineage>
        <taxon>Eukaryota</taxon>
        <taxon>Viridiplantae</taxon>
        <taxon>Streptophyta</taxon>
        <taxon>Embryophyta</taxon>
        <taxon>Tracheophyta</taxon>
        <taxon>Spermatophyta</taxon>
        <taxon>Magnoliopsida</taxon>
        <taxon>eudicotyledons</taxon>
        <taxon>Gunneridae</taxon>
        <taxon>Pentapetalae</taxon>
        <taxon>rosids</taxon>
        <taxon>malvids</taxon>
        <taxon>Brassicales</taxon>
        <taxon>Brassicaceae</taxon>
        <taxon>Brassiceae</taxon>
        <taxon>Brassica</taxon>
    </lineage>
</organism>
<proteinExistence type="predicted"/>
<dbReference type="Gene3D" id="3.20.20.10">
    <property type="entry name" value="Alanine racemase"/>
    <property type="match status" value="1"/>
</dbReference>